<evidence type="ECO:0000256" key="1">
    <source>
        <dbReference type="ARBA" id="ARBA00023125"/>
    </source>
</evidence>
<organism evidence="2 3">
    <name type="scientific">Rhodospira trueperi</name>
    <dbReference type="NCBI Taxonomy" id="69960"/>
    <lineage>
        <taxon>Bacteria</taxon>
        <taxon>Pseudomonadati</taxon>
        <taxon>Pseudomonadota</taxon>
        <taxon>Alphaproteobacteria</taxon>
        <taxon>Rhodospirillales</taxon>
        <taxon>Rhodospirillaceae</taxon>
        <taxon>Rhodospira</taxon>
    </lineage>
</organism>
<dbReference type="SUPFAM" id="SSF56349">
    <property type="entry name" value="DNA breaking-rejoining enzymes"/>
    <property type="match status" value="1"/>
</dbReference>
<name>A0A1G7BFJ0_9PROT</name>
<sequence>MRVMLKNLHYTDKRLADGTKRRYYYAWRGGPRLEGTPGTPEFMAAYEKAVRERVQPPPGTIHSILRAYQDSADFAGLADRTRADYVKHIRTIEAKFGTFPLAALADRRSRAVFLQWRDELASKSRRQADYTFTVLARVISWAHHRALVPANPLEKAGRIYRGSRADNIWTDDDVARLLAIAGPEMRLAFLMALLTPANVKATCYGFPGAPTTAPASA</sequence>
<dbReference type="InterPro" id="IPR010998">
    <property type="entry name" value="Integrase_recombinase_N"/>
</dbReference>
<accession>A0A1G7BFJ0</accession>
<dbReference type="Gene3D" id="1.10.150.130">
    <property type="match status" value="1"/>
</dbReference>
<dbReference type="EMBL" id="FNAP01000005">
    <property type="protein sequence ID" value="SDE25762.1"/>
    <property type="molecule type" value="Genomic_DNA"/>
</dbReference>
<dbReference type="GO" id="GO:0003677">
    <property type="term" value="F:DNA binding"/>
    <property type="evidence" value="ECO:0007669"/>
    <property type="project" value="UniProtKB-KW"/>
</dbReference>
<evidence type="ECO:0000313" key="2">
    <source>
        <dbReference type="EMBL" id="SDE25762.1"/>
    </source>
</evidence>
<dbReference type="RefSeq" id="WP_218128345.1">
    <property type="nucleotide sequence ID" value="NZ_FNAP01000005.1"/>
</dbReference>
<keyword evidence="3" id="KW-1185">Reference proteome</keyword>
<protein>
    <recommendedName>
        <fullName evidence="4">Core-binding (CB) domain-containing protein</fullName>
    </recommendedName>
</protein>
<evidence type="ECO:0000313" key="3">
    <source>
        <dbReference type="Proteomes" id="UP000199412"/>
    </source>
</evidence>
<dbReference type="AlphaFoldDB" id="A0A1G7BFJ0"/>
<dbReference type="InterPro" id="IPR011010">
    <property type="entry name" value="DNA_brk_join_enz"/>
</dbReference>
<dbReference type="Proteomes" id="UP000199412">
    <property type="component" value="Unassembled WGS sequence"/>
</dbReference>
<reference evidence="2 3" key="1">
    <citation type="submission" date="2016-10" db="EMBL/GenBank/DDBJ databases">
        <authorList>
            <person name="de Groot N.N."/>
        </authorList>
    </citation>
    <scope>NUCLEOTIDE SEQUENCE [LARGE SCALE GENOMIC DNA]</scope>
    <source>
        <strain evidence="2 3">ATCC 700224</strain>
    </source>
</reference>
<gene>
    <name evidence="2" type="ORF">SAMN05421720_10512</name>
</gene>
<proteinExistence type="predicted"/>
<evidence type="ECO:0008006" key="4">
    <source>
        <dbReference type="Google" id="ProtNLM"/>
    </source>
</evidence>
<keyword evidence="1" id="KW-0238">DNA-binding</keyword>
<dbReference type="STRING" id="69960.SAMN05421720_10512"/>